<evidence type="ECO:0000313" key="1">
    <source>
        <dbReference type="EMBL" id="GAQ84660.1"/>
    </source>
</evidence>
<sequence>MGKPWYDHLVNPGSQKEAKKASGKLYRWMLKEGIVDAIVKIWCALPDFSSAEKEKSYYQRLCHNCATVLWFATLVQLDKPQLASNAELLKPIFHYLLEEPNIFSGVRAMSLSLLLHLWFLSEPAKRPEAADVRKAIAQHKDAWKLLTLLKDSVDNPSKGLEGVEPHTIVQASYACLLRLLINTPTAPPLPTPFLETACRLLGTIPDALV</sequence>
<organism evidence="1 2">
    <name type="scientific">Klebsormidium nitens</name>
    <name type="common">Green alga</name>
    <name type="synonym">Ulothrix nitens</name>
    <dbReference type="NCBI Taxonomy" id="105231"/>
    <lineage>
        <taxon>Eukaryota</taxon>
        <taxon>Viridiplantae</taxon>
        <taxon>Streptophyta</taxon>
        <taxon>Klebsormidiophyceae</taxon>
        <taxon>Klebsormidiales</taxon>
        <taxon>Klebsormidiaceae</taxon>
        <taxon>Klebsormidium</taxon>
    </lineage>
</organism>
<reference evidence="1 2" key="1">
    <citation type="journal article" date="2014" name="Nat. Commun.">
        <title>Klebsormidium flaccidum genome reveals primary factors for plant terrestrial adaptation.</title>
        <authorList>
            <person name="Hori K."/>
            <person name="Maruyama F."/>
            <person name="Fujisawa T."/>
            <person name="Togashi T."/>
            <person name="Yamamoto N."/>
            <person name="Seo M."/>
            <person name="Sato S."/>
            <person name="Yamada T."/>
            <person name="Mori H."/>
            <person name="Tajima N."/>
            <person name="Moriyama T."/>
            <person name="Ikeuchi M."/>
            <person name="Watanabe M."/>
            <person name="Wada H."/>
            <person name="Kobayashi K."/>
            <person name="Saito M."/>
            <person name="Masuda T."/>
            <person name="Sasaki-Sekimoto Y."/>
            <person name="Mashiguchi K."/>
            <person name="Awai K."/>
            <person name="Shimojima M."/>
            <person name="Masuda S."/>
            <person name="Iwai M."/>
            <person name="Nobusawa T."/>
            <person name="Narise T."/>
            <person name="Kondo S."/>
            <person name="Saito H."/>
            <person name="Sato R."/>
            <person name="Murakawa M."/>
            <person name="Ihara Y."/>
            <person name="Oshima-Yamada Y."/>
            <person name="Ohtaka K."/>
            <person name="Satoh M."/>
            <person name="Sonobe K."/>
            <person name="Ishii M."/>
            <person name="Ohtani R."/>
            <person name="Kanamori-Sato M."/>
            <person name="Honoki R."/>
            <person name="Miyazaki D."/>
            <person name="Mochizuki H."/>
            <person name="Umetsu J."/>
            <person name="Higashi K."/>
            <person name="Shibata D."/>
            <person name="Kamiya Y."/>
            <person name="Sato N."/>
            <person name="Nakamura Y."/>
            <person name="Tabata S."/>
            <person name="Ida S."/>
            <person name="Kurokawa K."/>
            <person name="Ohta H."/>
        </authorList>
    </citation>
    <scope>NUCLEOTIDE SEQUENCE [LARGE SCALE GENOMIC DNA]</scope>
    <source>
        <strain evidence="1 2">NIES-2285</strain>
    </source>
</reference>
<proteinExistence type="predicted"/>
<dbReference type="EMBL" id="DF237148">
    <property type="protein sequence ID" value="GAQ84660.1"/>
    <property type="molecule type" value="Genomic_DNA"/>
</dbReference>
<accession>A0A1Y1I172</accession>
<evidence type="ECO:0000313" key="2">
    <source>
        <dbReference type="Proteomes" id="UP000054558"/>
    </source>
</evidence>
<gene>
    <name evidence="1" type="ORF">KFL_001990130</name>
</gene>
<name>A0A1Y1I172_KLENI</name>
<dbReference type="Proteomes" id="UP000054558">
    <property type="component" value="Unassembled WGS sequence"/>
</dbReference>
<keyword evidence="2" id="KW-1185">Reference proteome</keyword>
<protein>
    <submittedName>
        <fullName evidence="1">Uncharacterized protein</fullName>
    </submittedName>
</protein>
<dbReference type="AlphaFoldDB" id="A0A1Y1I172"/>